<evidence type="ECO:0000313" key="2">
    <source>
        <dbReference type="EMBL" id="KPJ05552.1"/>
    </source>
</evidence>
<sequence length="65" mass="7233">MIVRLLSLLFVGILAVSVQNVEGNNDNEARKGIKIVVQLLICRGGRGHNTSVWVSRACENRPDRF</sequence>
<accession>A0A194QJ58</accession>
<feature type="signal peptide" evidence="1">
    <location>
        <begin position="1"/>
        <end position="23"/>
    </location>
</feature>
<evidence type="ECO:0000256" key="1">
    <source>
        <dbReference type="SAM" id="SignalP"/>
    </source>
</evidence>
<proteinExistence type="predicted"/>
<dbReference type="AlphaFoldDB" id="A0A194QJ58"/>
<keyword evidence="3" id="KW-1185">Reference proteome</keyword>
<feature type="chain" id="PRO_5008264367" evidence="1">
    <location>
        <begin position="24"/>
        <end position="65"/>
    </location>
</feature>
<name>A0A194QJ58_PAPXU</name>
<gene>
    <name evidence="2" type="ORF">RR46_02168</name>
</gene>
<dbReference type="EMBL" id="KQ458671">
    <property type="protein sequence ID" value="KPJ05552.1"/>
    <property type="molecule type" value="Genomic_DNA"/>
</dbReference>
<reference evidence="2 3" key="1">
    <citation type="journal article" date="2015" name="Nat. Commun.">
        <title>Outbred genome sequencing and CRISPR/Cas9 gene editing in butterflies.</title>
        <authorList>
            <person name="Li X."/>
            <person name="Fan D."/>
            <person name="Zhang W."/>
            <person name="Liu G."/>
            <person name="Zhang L."/>
            <person name="Zhao L."/>
            <person name="Fang X."/>
            <person name="Chen L."/>
            <person name="Dong Y."/>
            <person name="Chen Y."/>
            <person name="Ding Y."/>
            <person name="Zhao R."/>
            <person name="Feng M."/>
            <person name="Zhu Y."/>
            <person name="Feng Y."/>
            <person name="Jiang X."/>
            <person name="Zhu D."/>
            <person name="Xiang H."/>
            <person name="Feng X."/>
            <person name="Li S."/>
            <person name="Wang J."/>
            <person name="Zhang G."/>
            <person name="Kronforst M.R."/>
            <person name="Wang W."/>
        </authorList>
    </citation>
    <scope>NUCLEOTIDE SEQUENCE [LARGE SCALE GENOMIC DNA]</scope>
    <source>
        <strain evidence="2">Ya'a_city_454_Px</strain>
        <tissue evidence="2">Whole body</tissue>
    </source>
</reference>
<organism evidence="2 3">
    <name type="scientific">Papilio xuthus</name>
    <name type="common">Asian swallowtail butterfly</name>
    <dbReference type="NCBI Taxonomy" id="66420"/>
    <lineage>
        <taxon>Eukaryota</taxon>
        <taxon>Metazoa</taxon>
        <taxon>Ecdysozoa</taxon>
        <taxon>Arthropoda</taxon>
        <taxon>Hexapoda</taxon>
        <taxon>Insecta</taxon>
        <taxon>Pterygota</taxon>
        <taxon>Neoptera</taxon>
        <taxon>Endopterygota</taxon>
        <taxon>Lepidoptera</taxon>
        <taxon>Glossata</taxon>
        <taxon>Ditrysia</taxon>
        <taxon>Papilionoidea</taxon>
        <taxon>Papilionidae</taxon>
        <taxon>Papilioninae</taxon>
        <taxon>Papilio</taxon>
    </lineage>
</organism>
<dbReference type="Proteomes" id="UP000053268">
    <property type="component" value="Unassembled WGS sequence"/>
</dbReference>
<keyword evidence="1" id="KW-0732">Signal</keyword>
<evidence type="ECO:0000313" key="3">
    <source>
        <dbReference type="Proteomes" id="UP000053268"/>
    </source>
</evidence>
<protein>
    <submittedName>
        <fullName evidence="2">Uncharacterized protein</fullName>
    </submittedName>
</protein>